<accession>A0A1G1VT63</accession>
<dbReference type="SUPFAM" id="SSF53756">
    <property type="entry name" value="UDP-Glycosyltransferase/glycogen phosphorylase"/>
    <property type="match status" value="1"/>
</dbReference>
<evidence type="ECO:0000313" key="2">
    <source>
        <dbReference type="EMBL" id="OGY18550.1"/>
    </source>
</evidence>
<proteinExistence type="predicted"/>
<gene>
    <name evidence="2" type="ORF">A2786_03565</name>
</gene>
<dbReference type="PANTHER" id="PTHR45919">
    <property type="entry name" value="GDP-MAN:MAN(3)GLCNAC(2)-PP-DOL ALPHA-1,2-MANNOSYLTRANSFERASE"/>
    <property type="match status" value="1"/>
</dbReference>
<dbReference type="GO" id="GO:0016020">
    <property type="term" value="C:membrane"/>
    <property type="evidence" value="ECO:0007669"/>
    <property type="project" value="TreeGrafter"/>
</dbReference>
<reference evidence="2 3" key="1">
    <citation type="journal article" date="2016" name="Nat. Commun.">
        <title>Thousands of microbial genomes shed light on interconnected biogeochemical processes in an aquifer system.</title>
        <authorList>
            <person name="Anantharaman K."/>
            <person name="Brown C.T."/>
            <person name="Hug L.A."/>
            <person name="Sharon I."/>
            <person name="Castelle C.J."/>
            <person name="Probst A.J."/>
            <person name="Thomas B.C."/>
            <person name="Singh A."/>
            <person name="Wilkins M.J."/>
            <person name="Karaoz U."/>
            <person name="Brodie E.L."/>
            <person name="Williams K.H."/>
            <person name="Hubbard S.S."/>
            <person name="Banfield J.F."/>
        </authorList>
    </citation>
    <scope>NUCLEOTIDE SEQUENCE [LARGE SCALE GENOMIC DNA]</scope>
</reference>
<dbReference type="Proteomes" id="UP000179233">
    <property type="component" value="Unassembled WGS sequence"/>
</dbReference>
<evidence type="ECO:0000313" key="3">
    <source>
        <dbReference type="Proteomes" id="UP000179233"/>
    </source>
</evidence>
<dbReference type="InterPro" id="IPR038013">
    <property type="entry name" value="ALG11"/>
</dbReference>
<dbReference type="CDD" id="cd03801">
    <property type="entry name" value="GT4_PimA-like"/>
    <property type="match status" value="1"/>
</dbReference>
<protein>
    <recommendedName>
        <fullName evidence="1">Glycosyl transferase family 1 domain-containing protein</fullName>
    </recommendedName>
</protein>
<dbReference type="PANTHER" id="PTHR45919:SF1">
    <property type="entry name" value="GDP-MAN:MAN(3)GLCNAC(2)-PP-DOL ALPHA-1,2-MANNOSYLTRANSFERASE"/>
    <property type="match status" value="1"/>
</dbReference>
<dbReference type="Pfam" id="PF00534">
    <property type="entry name" value="Glycos_transf_1"/>
    <property type="match status" value="1"/>
</dbReference>
<sequence length="362" mass="40898">MKKAAVFDPYLDTIGGGEVYTSSVIECLLKQGFQVNLFWKDETIKKTIKKFLGINIDPIVIDTKGYELFSKRGQWLQKRQLTHRYDVVFFLSDGSIPPLFSKNNILHFQIPFTNVHGTSILNHIKLSYIHHIICNSLFTKRVIDKEYDVRSEILYPPLNISPKKTKKQNIILSVGRFTETLHHKRQDVLVAAFKEMVDTGLSGWELHLVGSSKEGKTLLEKLLQDASGYPITITPDVSHEALEGAYGKAKLFWHAAGFGVDQQKHPERVEHFGIATAEAMSAGCIPVVINKGGQPEIVTDGENGLLWETVDELKQKTFRLMKDQTLTDNLSRNAIETSGKFSKQTFCEKFVALLDDRSYGQP</sequence>
<dbReference type="GO" id="GO:0004377">
    <property type="term" value="F:GDP-Man:Man(3)GlcNAc(2)-PP-Dol alpha-1,2-mannosyltransferase activity"/>
    <property type="evidence" value="ECO:0007669"/>
    <property type="project" value="InterPro"/>
</dbReference>
<feature type="domain" description="Glycosyl transferase family 1" evidence="1">
    <location>
        <begin position="163"/>
        <end position="336"/>
    </location>
</feature>
<dbReference type="EMBL" id="MHCJ01000003">
    <property type="protein sequence ID" value="OGY18550.1"/>
    <property type="molecule type" value="Genomic_DNA"/>
</dbReference>
<dbReference type="Gene3D" id="3.40.50.2000">
    <property type="entry name" value="Glycogen Phosphorylase B"/>
    <property type="match status" value="1"/>
</dbReference>
<comment type="caution">
    <text evidence="2">The sequence shown here is derived from an EMBL/GenBank/DDBJ whole genome shotgun (WGS) entry which is preliminary data.</text>
</comment>
<dbReference type="InterPro" id="IPR001296">
    <property type="entry name" value="Glyco_trans_1"/>
</dbReference>
<organism evidence="2 3">
    <name type="scientific">Candidatus Chisholmbacteria bacterium RIFCSPHIGHO2_01_FULL_52_32</name>
    <dbReference type="NCBI Taxonomy" id="1797591"/>
    <lineage>
        <taxon>Bacteria</taxon>
        <taxon>Candidatus Chisholmiibacteriota</taxon>
    </lineage>
</organism>
<dbReference type="AlphaFoldDB" id="A0A1G1VT63"/>
<dbReference type="GO" id="GO:0006487">
    <property type="term" value="P:protein N-linked glycosylation"/>
    <property type="evidence" value="ECO:0007669"/>
    <property type="project" value="TreeGrafter"/>
</dbReference>
<name>A0A1G1VT63_9BACT</name>
<evidence type="ECO:0000259" key="1">
    <source>
        <dbReference type="Pfam" id="PF00534"/>
    </source>
</evidence>